<evidence type="ECO:0000256" key="2">
    <source>
        <dbReference type="ARBA" id="ARBA00022448"/>
    </source>
</evidence>
<organism evidence="6 7">
    <name type="scientific">Dyella soli</name>
    <dbReference type="NCBI Taxonomy" id="522319"/>
    <lineage>
        <taxon>Bacteria</taxon>
        <taxon>Pseudomonadati</taxon>
        <taxon>Pseudomonadota</taxon>
        <taxon>Gammaproteobacteria</taxon>
        <taxon>Lysobacterales</taxon>
        <taxon>Rhodanobacteraceae</taxon>
        <taxon>Dyella</taxon>
    </lineage>
</organism>
<dbReference type="InterPro" id="IPR051909">
    <property type="entry name" value="MFP_Cation_Efflux"/>
</dbReference>
<reference evidence="6 7" key="1">
    <citation type="submission" date="2019-02" db="EMBL/GenBank/DDBJ databases">
        <title>Dyella amyloliquefaciens sp. nov., isolated from forest soil.</title>
        <authorList>
            <person name="Gao Z.-H."/>
            <person name="Qiu L.-H."/>
        </authorList>
    </citation>
    <scope>NUCLEOTIDE SEQUENCE [LARGE SCALE GENOMIC DNA]</scope>
    <source>
        <strain evidence="6 7">KACC 12747</strain>
    </source>
</reference>
<evidence type="ECO:0000313" key="7">
    <source>
        <dbReference type="Proteomes" id="UP000291822"/>
    </source>
</evidence>
<feature type="domain" description="CusB-like beta-barrel" evidence="3">
    <location>
        <begin position="203"/>
        <end position="276"/>
    </location>
</feature>
<dbReference type="GO" id="GO:0060003">
    <property type="term" value="P:copper ion export"/>
    <property type="evidence" value="ECO:0007669"/>
    <property type="project" value="TreeGrafter"/>
</dbReference>
<dbReference type="InterPro" id="IPR058647">
    <property type="entry name" value="BSH_CzcB-like"/>
</dbReference>
<dbReference type="InterPro" id="IPR058649">
    <property type="entry name" value="CzcB_C"/>
</dbReference>
<dbReference type="PANTHER" id="PTHR30097">
    <property type="entry name" value="CATION EFFLUX SYSTEM PROTEIN CUSB"/>
    <property type="match status" value="1"/>
</dbReference>
<dbReference type="Gene3D" id="2.40.420.20">
    <property type="match status" value="1"/>
</dbReference>
<dbReference type="InterPro" id="IPR006143">
    <property type="entry name" value="RND_pump_MFP"/>
</dbReference>
<evidence type="ECO:0000256" key="1">
    <source>
        <dbReference type="ARBA" id="ARBA00009477"/>
    </source>
</evidence>
<dbReference type="GO" id="GO:0016020">
    <property type="term" value="C:membrane"/>
    <property type="evidence" value="ECO:0007669"/>
    <property type="project" value="InterPro"/>
</dbReference>
<dbReference type="Pfam" id="PF25975">
    <property type="entry name" value="CzcB_C"/>
    <property type="match status" value="1"/>
</dbReference>
<dbReference type="SUPFAM" id="SSF111369">
    <property type="entry name" value="HlyD-like secretion proteins"/>
    <property type="match status" value="1"/>
</dbReference>
<dbReference type="Gene3D" id="2.40.50.100">
    <property type="match status" value="1"/>
</dbReference>
<feature type="domain" description="CzcB-like C-terminal circularly permuted SH3-like" evidence="5">
    <location>
        <begin position="284"/>
        <end position="344"/>
    </location>
</feature>
<dbReference type="Proteomes" id="UP000291822">
    <property type="component" value="Unassembled WGS sequence"/>
</dbReference>
<proteinExistence type="inferred from homology"/>
<name>A0A4R0Z1V2_9GAMM</name>
<feature type="domain" description="CzcB-like barrel-sandwich hybrid" evidence="4">
    <location>
        <begin position="63"/>
        <end position="200"/>
    </location>
</feature>
<dbReference type="InterPro" id="IPR058792">
    <property type="entry name" value="Beta-barrel_RND_2"/>
</dbReference>
<evidence type="ECO:0000259" key="5">
    <source>
        <dbReference type="Pfam" id="PF25975"/>
    </source>
</evidence>
<dbReference type="NCBIfam" id="TIGR01730">
    <property type="entry name" value="RND_mfp"/>
    <property type="match status" value="1"/>
</dbReference>
<dbReference type="Gene3D" id="2.40.30.170">
    <property type="match status" value="1"/>
</dbReference>
<dbReference type="GO" id="GO:0022857">
    <property type="term" value="F:transmembrane transporter activity"/>
    <property type="evidence" value="ECO:0007669"/>
    <property type="project" value="InterPro"/>
</dbReference>
<gene>
    <name evidence="6" type="ORF">EZM97_03180</name>
</gene>
<dbReference type="EMBL" id="SJTG01000001">
    <property type="protein sequence ID" value="TCI13789.1"/>
    <property type="molecule type" value="Genomic_DNA"/>
</dbReference>
<sequence length="357" mass="38347">MTFWLALFGIAMPTWADESTGAKVLLDANARRAEGVETMTVSLRSLRSEWKAPGEVRANAYATVLVTPRVPAQVLQRHARLGDEVKAGEPLVTLSSVEVAQAQGEWLVAEREWQRVSALGPEAVSGRRYTEVKVQRDQTRARLRAYGLSDAQVSALSRAGSAGADGSFALLSPAQGRVTSDDFLLGERVEPGKTLFTLVDEGSVWVQAQLSPADAARLRRGSPARIQAHGQSLEGRVVQLPHQTNEQTRTVPVRVEVANRDDLLHNGELVDVFLAGNEQGKSLVVPDSAIVLMQNQSTVFVQVAKDAFEAQPVSVGTSEGGWTSIRDGLKAGQVIVGKGAFALKARMLKSQLGGDGH</sequence>
<accession>A0A4R0Z1V2</accession>
<dbReference type="AlphaFoldDB" id="A0A4R0Z1V2"/>
<evidence type="ECO:0000259" key="4">
    <source>
        <dbReference type="Pfam" id="PF25973"/>
    </source>
</evidence>
<dbReference type="Pfam" id="PF25954">
    <property type="entry name" value="Beta-barrel_RND_2"/>
    <property type="match status" value="1"/>
</dbReference>
<protein>
    <submittedName>
        <fullName evidence="6">Efflux RND transporter periplasmic adaptor subunit</fullName>
    </submittedName>
</protein>
<evidence type="ECO:0000313" key="6">
    <source>
        <dbReference type="EMBL" id="TCI13789.1"/>
    </source>
</evidence>
<dbReference type="PANTHER" id="PTHR30097:SF4">
    <property type="entry name" value="SLR6042 PROTEIN"/>
    <property type="match status" value="1"/>
</dbReference>
<dbReference type="Pfam" id="PF25973">
    <property type="entry name" value="BSH_CzcB"/>
    <property type="match status" value="1"/>
</dbReference>
<dbReference type="GO" id="GO:0015679">
    <property type="term" value="P:plasma membrane copper ion transport"/>
    <property type="evidence" value="ECO:0007669"/>
    <property type="project" value="TreeGrafter"/>
</dbReference>
<comment type="similarity">
    <text evidence="1">Belongs to the membrane fusion protein (MFP) (TC 8.A.1) family.</text>
</comment>
<keyword evidence="7" id="KW-1185">Reference proteome</keyword>
<comment type="caution">
    <text evidence="6">The sequence shown here is derived from an EMBL/GenBank/DDBJ whole genome shotgun (WGS) entry which is preliminary data.</text>
</comment>
<dbReference type="GO" id="GO:0030313">
    <property type="term" value="C:cell envelope"/>
    <property type="evidence" value="ECO:0007669"/>
    <property type="project" value="TreeGrafter"/>
</dbReference>
<evidence type="ECO:0000259" key="3">
    <source>
        <dbReference type="Pfam" id="PF25954"/>
    </source>
</evidence>
<keyword evidence="2" id="KW-0813">Transport</keyword>